<evidence type="ECO:0000256" key="2">
    <source>
        <dbReference type="ARBA" id="ARBA00008387"/>
    </source>
</evidence>
<feature type="domain" description="PilY1 beta-propeller" evidence="8">
    <location>
        <begin position="639"/>
        <end position="894"/>
    </location>
</feature>
<keyword evidence="5" id="KW-0106">Calcium</keyword>
<dbReference type="InterPro" id="IPR036465">
    <property type="entry name" value="vWFA_dom_sf"/>
</dbReference>
<evidence type="ECO:0000259" key="8">
    <source>
        <dbReference type="Pfam" id="PF05567"/>
    </source>
</evidence>
<proteinExistence type="inferred from homology"/>
<dbReference type="SUPFAM" id="SSF53300">
    <property type="entry name" value="vWA-like"/>
    <property type="match status" value="1"/>
</dbReference>
<evidence type="ECO:0000256" key="5">
    <source>
        <dbReference type="ARBA" id="ARBA00022837"/>
    </source>
</evidence>
<keyword evidence="7" id="KW-0732">Signal</keyword>
<gene>
    <name evidence="9" type="ORF">FA869_05075</name>
</gene>
<comment type="subcellular location">
    <subcellularLocation>
        <location evidence="1">Fimbrium</location>
    </subcellularLocation>
</comment>
<dbReference type="EMBL" id="SWAV01000001">
    <property type="protein sequence ID" value="TKA93533.1"/>
    <property type="molecule type" value="Genomic_DNA"/>
</dbReference>
<evidence type="ECO:0000256" key="4">
    <source>
        <dbReference type="ARBA" id="ARBA00022723"/>
    </source>
</evidence>
<feature type="chain" id="PRO_5020873702" description="PilY1 beta-propeller domain-containing protein" evidence="7">
    <location>
        <begin position="26"/>
        <end position="1112"/>
    </location>
</feature>
<name>A0A4U0YWP7_9GAMM</name>
<comment type="caution">
    <text evidence="9">The sequence shown here is derived from an EMBL/GenBank/DDBJ whole genome shotgun (WGS) entry which is preliminary data.</text>
</comment>
<accession>A0A4U0YWP7</accession>
<evidence type="ECO:0000313" key="10">
    <source>
        <dbReference type="Proteomes" id="UP000305198"/>
    </source>
</evidence>
<dbReference type="AlphaFoldDB" id="A0A4U0YWP7"/>
<keyword evidence="6" id="KW-0281">Fimbrium</keyword>
<dbReference type="SUPFAM" id="SSF50998">
    <property type="entry name" value="Quinoprotein alcohol dehydrogenase-like"/>
    <property type="match status" value="1"/>
</dbReference>
<evidence type="ECO:0000256" key="6">
    <source>
        <dbReference type="ARBA" id="ARBA00023263"/>
    </source>
</evidence>
<dbReference type="RefSeq" id="WP_136868890.1">
    <property type="nucleotide sequence ID" value="NZ_SWAV01000001.1"/>
</dbReference>
<dbReference type="GO" id="GO:0046872">
    <property type="term" value="F:metal ion binding"/>
    <property type="evidence" value="ECO:0007669"/>
    <property type="project" value="UniProtKB-KW"/>
</dbReference>
<dbReference type="Proteomes" id="UP000305198">
    <property type="component" value="Unassembled WGS sequence"/>
</dbReference>
<evidence type="ECO:0000256" key="3">
    <source>
        <dbReference type="ARBA" id="ARBA00022558"/>
    </source>
</evidence>
<dbReference type="Pfam" id="PF05567">
    <property type="entry name" value="T4P_PilY1"/>
    <property type="match status" value="1"/>
</dbReference>
<organism evidence="9 10">
    <name type="scientific">Halopseudomonas bauzanensis</name>
    <dbReference type="NCBI Taxonomy" id="653930"/>
    <lineage>
        <taxon>Bacteria</taxon>
        <taxon>Pseudomonadati</taxon>
        <taxon>Pseudomonadota</taxon>
        <taxon>Gammaproteobacteria</taxon>
        <taxon>Pseudomonadales</taxon>
        <taxon>Pseudomonadaceae</taxon>
        <taxon>Halopseudomonas</taxon>
    </lineage>
</organism>
<evidence type="ECO:0000313" key="9">
    <source>
        <dbReference type="EMBL" id="TKA93533.1"/>
    </source>
</evidence>
<dbReference type="InterPro" id="IPR008707">
    <property type="entry name" value="B-propeller_PilY1"/>
</dbReference>
<dbReference type="GO" id="GO:0009289">
    <property type="term" value="C:pilus"/>
    <property type="evidence" value="ECO:0007669"/>
    <property type="project" value="UniProtKB-SubCell"/>
</dbReference>
<evidence type="ECO:0000256" key="1">
    <source>
        <dbReference type="ARBA" id="ARBA00004561"/>
    </source>
</evidence>
<protein>
    <recommendedName>
        <fullName evidence="8">PilY1 beta-propeller domain-containing protein</fullName>
    </recommendedName>
</protein>
<feature type="signal peptide" evidence="7">
    <location>
        <begin position="1"/>
        <end position="25"/>
    </location>
</feature>
<reference evidence="9 10" key="1">
    <citation type="submission" date="2019-04" db="EMBL/GenBank/DDBJ databases">
        <title>Crypto-aerobic microbial life in anoxic (sulfidic) marine sediments.</title>
        <authorList>
            <person name="Bhattacharya S."/>
            <person name="Roy C."/>
            <person name="Mondal N."/>
            <person name="Sarkar J."/>
            <person name="Mandal S."/>
            <person name="Rameez M.J."/>
            <person name="Ghosh W."/>
        </authorList>
    </citation>
    <scope>NUCLEOTIDE SEQUENCE [LARGE SCALE GENOMIC DNA]</scope>
    <source>
        <strain evidence="9 10">SBBB</strain>
    </source>
</reference>
<keyword evidence="4" id="KW-0479">Metal-binding</keyword>
<comment type="similarity">
    <text evidence="2">Belongs to the PilY1 family.</text>
</comment>
<dbReference type="InterPro" id="IPR011047">
    <property type="entry name" value="Quinoprotein_ADH-like_sf"/>
</dbReference>
<sequence length="1112" mass="120314">MKLLTHALPAALFAAMVSLSSLSYADDTEIYFARANADNEENRSVANVLIMLDTSGSMRFCQNELSGGSGYNAQWCSTVANRRINILQNALDQLLDSVSPSIRLGIGRFNYIAPYANSSSGGTGQIGGRILVPVTELTSDTKSLIRSQIQTLNGAGNNSSASAANAQPVGDTPTARAFSEAARYMMGMAPLYGTSANGAQTEVCAAEEEVDVNCRDEIVYGEPVSVDWCDSTSNQYQCDITTGNWSRMNSWDYCDLSKPEACRLRTGSNSWTSWSTSNTCDSSQSWCEREWRSSGGWGGGYSWQHRMRRFEERNVTYTQRLPTGELNRVCDKEMQCTTPLTIVESRKYVSPMNLANQCESNHIILFTDGKPSDNDKPSLSDVVSSNCSNNTSSYDCQVRIAKYLNSTSNAKGREVFTHNIGLYMGNNENDMRDVSNAGAGSTANADNAEQLIAAFLANLDLIDEQARSISAPGVAVNTQSRFQHLDELFYSVFQPAESSYWEGNLKKYKWSAEKDADGNVEGEIQGVGGSNAIDPSTGYFRDGSRSFWSSEADGSDVTKGGARENVPAERRLFYTSEAGGSLSHITWDSTSTPSNTLMGLDEDDDTGRAAVFQRLKTMWGDPLHSVPVVVNYSDSDPYANVAFISTNGGMLHAIDTKTGNEKFAFMPHEFLSQAERYTTDRPALGDGNKRLTYGLDGSWVAWQRSAGNGSKVYLYGGMRRGGQQYYALDVTDPDSPKMLWQIGPETSGFAKLGQTWSTPTLTQVWTGGEAVPALIFGAGYSPDDHDEYVSRSTADEMGNGIYIVNALSGDVIWSAGGHSSFTSEVAAMKWAIPSSIAVVDNDFDNIADHLYFGDLGGQVFRADLPGSDDSNVAVTKIADLGGASGTNQRRFYEAPAVAYMRDGGDESLYVTISSGYRAHPLDETASDGIFVIRDKAALQGGGNTVATVANMTNAASSTDIADTGWYYLFSAENPPYPGEKALSSPTIFDGKILQTTYAPTAQDEDDNPCAVRYGAAFIYTVDLKTGAPAALVGEAPESRRQGLGQTTPPPTPTLLVDEEGNMIVVVGTEVLGEGDFGNPNLRRHRWMQLPRDEANAIKARGADDEEQGGTGQ</sequence>
<keyword evidence="3" id="KW-1029">Fimbrium biogenesis</keyword>
<evidence type="ECO:0000256" key="7">
    <source>
        <dbReference type="SAM" id="SignalP"/>
    </source>
</evidence>
<dbReference type="Gene3D" id="3.40.50.410">
    <property type="entry name" value="von Willebrand factor, type A domain"/>
    <property type="match status" value="2"/>
</dbReference>